<dbReference type="InterPro" id="IPR055923">
    <property type="entry name" value="DUF7500"/>
</dbReference>
<feature type="compositionally biased region" description="Acidic residues" evidence="1">
    <location>
        <begin position="1"/>
        <end position="16"/>
    </location>
</feature>
<reference evidence="2" key="1">
    <citation type="submission" date="2022-09" db="EMBL/GenBank/DDBJ databases">
        <title>Diverse halophilic archaea isolated from saline environments.</title>
        <authorList>
            <person name="Cui H.-L."/>
        </authorList>
    </citation>
    <scope>NUCLEOTIDE SEQUENCE</scope>
    <source>
        <strain evidence="2">ZS-35-S2</strain>
    </source>
</reference>
<organism evidence="2 3">
    <name type="scientific">Salinirubellus salinus</name>
    <dbReference type="NCBI Taxonomy" id="1364945"/>
    <lineage>
        <taxon>Archaea</taxon>
        <taxon>Methanobacteriati</taxon>
        <taxon>Methanobacteriota</taxon>
        <taxon>Stenosarchaea group</taxon>
        <taxon>Halobacteria</taxon>
        <taxon>Halobacteriales</taxon>
        <taxon>Natronomonadaceae</taxon>
        <taxon>Salinirubellus</taxon>
    </lineage>
</organism>
<feature type="region of interest" description="Disordered" evidence="1">
    <location>
        <begin position="1"/>
        <end position="63"/>
    </location>
</feature>
<dbReference type="Pfam" id="PF24332">
    <property type="entry name" value="DUF7500"/>
    <property type="match status" value="2"/>
</dbReference>
<dbReference type="EMBL" id="CP104003">
    <property type="protein sequence ID" value="UWM52976.1"/>
    <property type="molecule type" value="Genomic_DNA"/>
</dbReference>
<evidence type="ECO:0000313" key="2">
    <source>
        <dbReference type="EMBL" id="UWM52976.1"/>
    </source>
</evidence>
<dbReference type="GeneID" id="74943263"/>
<gene>
    <name evidence="2" type="ORF">N0B31_12535</name>
</gene>
<dbReference type="Proteomes" id="UP001057580">
    <property type="component" value="Chromosome"/>
</dbReference>
<dbReference type="RefSeq" id="WP_260591971.1">
    <property type="nucleotide sequence ID" value="NZ_CP104003.1"/>
</dbReference>
<dbReference type="KEGG" id="ssai:N0B31_12535"/>
<keyword evidence="3" id="KW-1185">Reference proteome</keyword>
<accession>A0A9E7QZN3</accession>
<proteinExistence type="predicted"/>
<feature type="compositionally biased region" description="Low complexity" evidence="1">
    <location>
        <begin position="47"/>
        <end position="61"/>
    </location>
</feature>
<dbReference type="AlphaFoldDB" id="A0A9E7QZN3"/>
<name>A0A9E7QZN3_9EURY</name>
<evidence type="ECO:0000256" key="1">
    <source>
        <dbReference type="SAM" id="MobiDB-lite"/>
    </source>
</evidence>
<evidence type="ECO:0000313" key="3">
    <source>
        <dbReference type="Proteomes" id="UP001057580"/>
    </source>
</evidence>
<feature type="compositionally biased region" description="Basic and acidic residues" evidence="1">
    <location>
        <begin position="17"/>
        <end position="28"/>
    </location>
</feature>
<sequence>MSREDEEGVLGPEELDIERSERAARLSDGRFVIAADADESPDPPDPAEMGDPPAAGDGPAGTSALERVQDADTAHGFVVAARFGDASSETSVFADDLGQVFRSLLLWYAAGVDPSSPPEEVLGVLLRASGLTVRYPPGTLARLVAAHDLTPEDDIADLLAAVSEEGVNVE</sequence>
<protein>
    <submittedName>
        <fullName evidence="2">Uncharacterized protein</fullName>
    </submittedName>
</protein>